<dbReference type="GO" id="GO:0045490">
    <property type="term" value="P:pectin catabolic process"/>
    <property type="evidence" value="ECO:0007669"/>
    <property type="project" value="UniProtKB-UniRule"/>
</dbReference>
<dbReference type="FunFam" id="2.160.20.10:FF:000014">
    <property type="entry name" value="Pectinesterase"/>
    <property type="match status" value="1"/>
</dbReference>
<evidence type="ECO:0000256" key="8">
    <source>
        <dbReference type="ARBA" id="ARBA00023085"/>
    </source>
</evidence>
<comment type="pathway">
    <text evidence="2 11">Glycan metabolism; pectin degradation; 2-dehydro-3-deoxy-D-gluconate from pectin: step 1/5.</text>
</comment>
<dbReference type="InterPro" id="IPR011050">
    <property type="entry name" value="Pectin_lyase_fold/virulence"/>
</dbReference>
<reference evidence="13 14" key="2">
    <citation type="submission" date="2017-02" db="EMBL/GenBank/DDBJ databases">
        <title>A genome survey and senescence transcriptome analysis in Lentinula edodes.</title>
        <authorList>
            <person name="Sakamoto Y."/>
            <person name="Nakade K."/>
            <person name="Sato S."/>
            <person name="Yoshida Y."/>
            <person name="Miyazaki K."/>
            <person name="Natsume S."/>
            <person name="Konno N."/>
        </authorList>
    </citation>
    <scope>NUCLEOTIDE SEQUENCE [LARGE SCALE GENOMIC DNA]</scope>
    <source>
        <strain evidence="13 14">NBRC 111202</strain>
    </source>
</reference>
<dbReference type="Proteomes" id="UP000188533">
    <property type="component" value="Unassembled WGS sequence"/>
</dbReference>
<dbReference type="GO" id="GO:0030599">
    <property type="term" value="F:pectinesterase activity"/>
    <property type="evidence" value="ECO:0007669"/>
    <property type="project" value="UniProtKB-UniRule"/>
</dbReference>
<evidence type="ECO:0000256" key="10">
    <source>
        <dbReference type="PROSITE-ProRule" id="PRU10040"/>
    </source>
</evidence>
<keyword evidence="14" id="KW-1185">Reference proteome</keyword>
<evidence type="ECO:0000256" key="7">
    <source>
        <dbReference type="ARBA" id="ARBA00022801"/>
    </source>
</evidence>
<evidence type="ECO:0000256" key="6">
    <source>
        <dbReference type="ARBA" id="ARBA00022729"/>
    </source>
</evidence>
<evidence type="ECO:0000259" key="12">
    <source>
        <dbReference type="Pfam" id="PF01095"/>
    </source>
</evidence>
<evidence type="ECO:0000256" key="9">
    <source>
        <dbReference type="ARBA" id="ARBA00047928"/>
    </source>
</evidence>
<keyword evidence="6" id="KW-0732">Signal</keyword>
<comment type="subcellular location">
    <subcellularLocation>
        <location evidence="1 11">Secreted</location>
    </subcellularLocation>
</comment>
<dbReference type="GO" id="GO:0005576">
    <property type="term" value="C:extracellular region"/>
    <property type="evidence" value="ECO:0007669"/>
    <property type="project" value="UniProtKB-SubCell"/>
</dbReference>
<dbReference type="AlphaFoldDB" id="A0A1Q3EGZ8"/>
<evidence type="ECO:0000256" key="4">
    <source>
        <dbReference type="ARBA" id="ARBA00013229"/>
    </source>
</evidence>
<gene>
    <name evidence="13" type="ORF">LENED_008379</name>
</gene>
<feature type="active site" evidence="10">
    <location>
        <position position="218"/>
    </location>
</feature>
<dbReference type="InterPro" id="IPR033131">
    <property type="entry name" value="Pectinesterase_Asp_AS"/>
</dbReference>
<dbReference type="InterPro" id="IPR000070">
    <property type="entry name" value="Pectinesterase_cat"/>
</dbReference>
<keyword evidence="5 11" id="KW-0964">Secreted</keyword>
<feature type="domain" description="Pectinesterase catalytic" evidence="12">
    <location>
        <begin position="66"/>
        <end position="330"/>
    </location>
</feature>
<protein>
    <recommendedName>
        <fullName evidence="4 11">Pectinesterase</fullName>
        <ecNumber evidence="4 11">3.1.1.11</ecNumber>
    </recommendedName>
</protein>
<dbReference type="GO" id="GO:0042545">
    <property type="term" value="P:cell wall modification"/>
    <property type="evidence" value="ECO:0007669"/>
    <property type="project" value="UniProtKB-UniRule"/>
</dbReference>
<keyword evidence="11" id="KW-0961">Cell wall biogenesis/degradation</keyword>
<keyword evidence="7 11" id="KW-0378">Hydrolase</keyword>
<evidence type="ECO:0000256" key="3">
    <source>
        <dbReference type="ARBA" id="ARBA00008891"/>
    </source>
</evidence>
<comment type="similarity">
    <text evidence="3">Belongs to the pectinesterase family.</text>
</comment>
<organism evidence="13 14">
    <name type="scientific">Lentinula edodes</name>
    <name type="common">Shiitake mushroom</name>
    <name type="synonym">Lentinus edodes</name>
    <dbReference type="NCBI Taxonomy" id="5353"/>
    <lineage>
        <taxon>Eukaryota</taxon>
        <taxon>Fungi</taxon>
        <taxon>Dikarya</taxon>
        <taxon>Basidiomycota</taxon>
        <taxon>Agaricomycotina</taxon>
        <taxon>Agaricomycetes</taxon>
        <taxon>Agaricomycetidae</taxon>
        <taxon>Agaricales</taxon>
        <taxon>Marasmiineae</taxon>
        <taxon>Omphalotaceae</taxon>
        <taxon>Lentinula</taxon>
    </lineage>
</organism>
<dbReference type="EMBL" id="BDGU01000321">
    <property type="protein sequence ID" value="GAW06450.1"/>
    <property type="molecule type" value="Genomic_DNA"/>
</dbReference>
<dbReference type="Gene3D" id="2.160.20.10">
    <property type="entry name" value="Single-stranded right-handed beta-helix, Pectin lyase-like"/>
    <property type="match status" value="1"/>
</dbReference>
<sequence>MASSRGSSLRRISLLSLLFVYFSIITTYSYSAFGVNAKPIDLPLSTSSSQLSKRTARTTAPAGALVVSKSPASGQYSTVQAAVDALPDDGSTQVIFIETGTYDEQVYIDRSGMLTILGETANTANYASNVVTITNSLSATAAGSDDASGTLRVHKDDFALYNINVKNTFGQGSQALALSAYGTNHGYYGVGFYSYQDTVLAEQGAQYYGYCYIEGAVDFIFGQHGFAFFQRSTIASVGPGTITADGPSEKGDGLFVINESTIEQSAAATEDLTGLVYLGRPWTEYATVAFTSCTLGSVINSAGWEIWSTSEPNTEDVTFAEYDNGGAGSVGTRASFATKLTSNAGYTAAAVLGSSWTSWVDQGYVDQ</sequence>
<dbReference type="EC" id="3.1.1.11" evidence="4 11"/>
<evidence type="ECO:0000256" key="5">
    <source>
        <dbReference type="ARBA" id="ARBA00022525"/>
    </source>
</evidence>
<evidence type="ECO:0000313" key="14">
    <source>
        <dbReference type="Proteomes" id="UP000188533"/>
    </source>
</evidence>
<evidence type="ECO:0000256" key="11">
    <source>
        <dbReference type="RuleBase" id="RU000589"/>
    </source>
</evidence>
<accession>A0A1Q3EGZ8</accession>
<keyword evidence="8 11" id="KW-0063">Aspartyl esterase</keyword>
<dbReference type="PANTHER" id="PTHR31321">
    <property type="entry name" value="ACYL-COA THIOESTER HYDROLASE YBHC-RELATED"/>
    <property type="match status" value="1"/>
</dbReference>
<evidence type="ECO:0000256" key="1">
    <source>
        <dbReference type="ARBA" id="ARBA00004613"/>
    </source>
</evidence>
<comment type="caution">
    <text evidence="13">The sequence shown here is derived from an EMBL/GenBank/DDBJ whole genome shotgun (WGS) entry which is preliminary data.</text>
</comment>
<reference evidence="13 14" key="1">
    <citation type="submission" date="2016-08" db="EMBL/GenBank/DDBJ databases">
        <authorList>
            <consortium name="Lentinula edodes genome sequencing consortium"/>
            <person name="Sakamoto Y."/>
            <person name="Nakade K."/>
            <person name="Sato S."/>
            <person name="Yoshida Y."/>
            <person name="Miyazaki K."/>
            <person name="Natsume S."/>
            <person name="Konno N."/>
        </authorList>
    </citation>
    <scope>NUCLEOTIDE SEQUENCE [LARGE SCALE GENOMIC DNA]</scope>
    <source>
        <strain evidence="13 14">NBRC 111202</strain>
    </source>
</reference>
<dbReference type="UniPathway" id="UPA00545">
    <property type="reaction ID" value="UER00823"/>
</dbReference>
<evidence type="ECO:0000256" key="2">
    <source>
        <dbReference type="ARBA" id="ARBA00005184"/>
    </source>
</evidence>
<comment type="catalytic activity">
    <reaction evidence="9 11">
        <text>[(1-&gt;4)-alpha-D-galacturonosyl methyl ester](n) + n H2O = [(1-&gt;4)-alpha-D-galacturonosyl](n) + n methanol + n H(+)</text>
        <dbReference type="Rhea" id="RHEA:22380"/>
        <dbReference type="Rhea" id="RHEA-COMP:14570"/>
        <dbReference type="Rhea" id="RHEA-COMP:14573"/>
        <dbReference type="ChEBI" id="CHEBI:15377"/>
        <dbReference type="ChEBI" id="CHEBI:15378"/>
        <dbReference type="ChEBI" id="CHEBI:17790"/>
        <dbReference type="ChEBI" id="CHEBI:140522"/>
        <dbReference type="ChEBI" id="CHEBI:140523"/>
        <dbReference type="EC" id="3.1.1.11"/>
    </reaction>
</comment>
<proteinExistence type="inferred from homology"/>
<dbReference type="Pfam" id="PF01095">
    <property type="entry name" value="Pectinesterase"/>
    <property type="match status" value="1"/>
</dbReference>
<comment type="function">
    <text evidence="11">Involved in maceration and soft-rotting of plant tissue.</text>
</comment>
<name>A0A1Q3EGZ8_LENED</name>
<dbReference type="STRING" id="5353.A0A1Q3EGZ8"/>
<dbReference type="SUPFAM" id="SSF51126">
    <property type="entry name" value="Pectin lyase-like"/>
    <property type="match status" value="1"/>
</dbReference>
<dbReference type="PANTHER" id="PTHR31321:SF127">
    <property type="entry name" value="PECTINESTERASE"/>
    <property type="match status" value="1"/>
</dbReference>
<evidence type="ECO:0000313" key="13">
    <source>
        <dbReference type="EMBL" id="GAW06450.1"/>
    </source>
</evidence>
<dbReference type="PROSITE" id="PS00503">
    <property type="entry name" value="PECTINESTERASE_2"/>
    <property type="match status" value="1"/>
</dbReference>
<dbReference type="InterPro" id="IPR012334">
    <property type="entry name" value="Pectin_lyas_fold"/>
</dbReference>